<accession>A0A8J5NCW4</accession>
<dbReference type="Gene3D" id="2.60.40.10">
    <property type="entry name" value="Immunoglobulins"/>
    <property type="match status" value="1"/>
</dbReference>
<dbReference type="SMART" id="SM00409">
    <property type="entry name" value="IG"/>
    <property type="match status" value="1"/>
</dbReference>
<gene>
    <name evidence="3" type="primary">Iglon5-L</name>
    <name evidence="3" type="ORF">Hamer_G003828</name>
</gene>
<feature type="domain" description="Ig-like" evidence="2">
    <location>
        <begin position="1"/>
        <end position="91"/>
    </location>
</feature>
<feature type="region of interest" description="Disordered" evidence="1">
    <location>
        <begin position="93"/>
        <end position="118"/>
    </location>
</feature>
<evidence type="ECO:0000256" key="1">
    <source>
        <dbReference type="SAM" id="MobiDB-lite"/>
    </source>
</evidence>
<dbReference type="PANTHER" id="PTHR23279:SF37">
    <property type="entry name" value="DEFECTIVE PROBOSCIS EXTENSION RESPONSE 13, ISOFORM B"/>
    <property type="match status" value="1"/>
</dbReference>
<evidence type="ECO:0000313" key="3">
    <source>
        <dbReference type="EMBL" id="KAG7178070.1"/>
    </source>
</evidence>
<dbReference type="PROSITE" id="PS50835">
    <property type="entry name" value="IG_LIKE"/>
    <property type="match status" value="1"/>
</dbReference>
<dbReference type="CDD" id="cd00096">
    <property type="entry name" value="Ig"/>
    <property type="match status" value="1"/>
</dbReference>
<dbReference type="AlphaFoldDB" id="A0A8J5NCW4"/>
<organism evidence="3 4">
    <name type="scientific">Homarus americanus</name>
    <name type="common">American lobster</name>
    <dbReference type="NCBI Taxonomy" id="6706"/>
    <lineage>
        <taxon>Eukaryota</taxon>
        <taxon>Metazoa</taxon>
        <taxon>Ecdysozoa</taxon>
        <taxon>Arthropoda</taxon>
        <taxon>Crustacea</taxon>
        <taxon>Multicrustacea</taxon>
        <taxon>Malacostraca</taxon>
        <taxon>Eumalacostraca</taxon>
        <taxon>Eucarida</taxon>
        <taxon>Decapoda</taxon>
        <taxon>Pleocyemata</taxon>
        <taxon>Astacidea</taxon>
        <taxon>Nephropoidea</taxon>
        <taxon>Nephropidae</taxon>
        <taxon>Homarus</taxon>
    </lineage>
</organism>
<evidence type="ECO:0000313" key="4">
    <source>
        <dbReference type="Proteomes" id="UP000747542"/>
    </source>
</evidence>
<keyword evidence="4" id="KW-1185">Reference proteome</keyword>
<dbReference type="GO" id="GO:0032589">
    <property type="term" value="C:neuron projection membrane"/>
    <property type="evidence" value="ECO:0007669"/>
    <property type="project" value="TreeGrafter"/>
</dbReference>
<proteinExistence type="predicted"/>
<dbReference type="GO" id="GO:0050808">
    <property type="term" value="P:synapse organization"/>
    <property type="evidence" value="ECO:0007669"/>
    <property type="project" value="TreeGrafter"/>
</dbReference>
<sequence>MQGPSERVVAAGSRLKLVCTIKDISKTPPFVFWYQGTRMINYDSTKGVHITSEQGRSVLVVPSVSDEHAGNYTCSPANASPSSVLVHVAVETTESGAPSRRGQKEVEEADKTPVRQLGVKSASSAGPRVLPQTLALFLLALLLLDALTFPRVFQRSL</sequence>
<dbReference type="InterPro" id="IPR007110">
    <property type="entry name" value="Ig-like_dom"/>
</dbReference>
<reference evidence="3" key="1">
    <citation type="journal article" date="2021" name="Sci. Adv.">
        <title>The American lobster genome reveals insights on longevity, neural, and immune adaptations.</title>
        <authorList>
            <person name="Polinski J.M."/>
            <person name="Zimin A.V."/>
            <person name="Clark K.F."/>
            <person name="Kohn A.B."/>
            <person name="Sadowski N."/>
            <person name="Timp W."/>
            <person name="Ptitsyn A."/>
            <person name="Khanna P."/>
            <person name="Romanova D.Y."/>
            <person name="Williams P."/>
            <person name="Greenwood S.J."/>
            <person name="Moroz L.L."/>
            <person name="Walt D.R."/>
            <person name="Bodnar A.G."/>
        </authorList>
    </citation>
    <scope>NUCLEOTIDE SEQUENCE</scope>
    <source>
        <strain evidence="3">GMGI-L3</strain>
    </source>
</reference>
<dbReference type="InterPro" id="IPR013783">
    <property type="entry name" value="Ig-like_fold"/>
</dbReference>
<protein>
    <submittedName>
        <fullName evidence="3">IgLON family member 5-like</fullName>
    </submittedName>
</protein>
<dbReference type="InterPro" id="IPR003599">
    <property type="entry name" value="Ig_sub"/>
</dbReference>
<dbReference type="SUPFAM" id="SSF48726">
    <property type="entry name" value="Immunoglobulin"/>
    <property type="match status" value="1"/>
</dbReference>
<dbReference type="InterPro" id="IPR013151">
    <property type="entry name" value="Immunoglobulin_dom"/>
</dbReference>
<dbReference type="EMBL" id="JAHLQT010000697">
    <property type="protein sequence ID" value="KAG7178070.1"/>
    <property type="molecule type" value="Genomic_DNA"/>
</dbReference>
<dbReference type="InterPro" id="IPR037448">
    <property type="entry name" value="Zig-8"/>
</dbReference>
<name>A0A8J5NCW4_HOMAM</name>
<dbReference type="Proteomes" id="UP000747542">
    <property type="component" value="Unassembled WGS sequence"/>
</dbReference>
<evidence type="ECO:0000259" key="2">
    <source>
        <dbReference type="PROSITE" id="PS50835"/>
    </source>
</evidence>
<dbReference type="Pfam" id="PF00047">
    <property type="entry name" value="ig"/>
    <property type="match status" value="1"/>
</dbReference>
<dbReference type="PANTHER" id="PTHR23279">
    <property type="entry name" value="DEFECTIVE PROBOSCIS EXTENSION RESPONSE DPR -RELATED"/>
    <property type="match status" value="1"/>
</dbReference>
<dbReference type="InterPro" id="IPR036179">
    <property type="entry name" value="Ig-like_dom_sf"/>
</dbReference>
<comment type="caution">
    <text evidence="3">The sequence shown here is derived from an EMBL/GenBank/DDBJ whole genome shotgun (WGS) entry which is preliminary data.</text>
</comment>
<feature type="compositionally biased region" description="Basic and acidic residues" evidence="1">
    <location>
        <begin position="102"/>
        <end position="113"/>
    </location>
</feature>